<evidence type="ECO:0000256" key="2">
    <source>
        <dbReference type="ARBA" id="ARBA00023054"/>
    </source>
</evidence>
<dbReference type="Pfam" id="PF07047">
    <property type="entry name" value="OPA3"/>
    <property type="match status" value="1"/>
</dbReference>
<proteinExistence type="inferred from homology"/>
<accession>A0A0K0F0K6</accession>
<sequence length="184" mass="21484">MGIPFGQLALVAVRQMSKPISERIMKYGKSHPAFRDKALVPCGRFMIKFTQKLRFKFLGLKQVQEPLPISEKEALEQASEVIQQIVMFLYSVAAIWIYSIYNSSNIGKKNKYVEESELEELVQKLHQENSTLLKQIESIEKKLSFLGDNARLHNKKMWEKICQEEKEKNKVTFIEKEKKSEDQE</sequence>
<dbReference type="PANTHER" id="PTHR12499">
    <property type="entry name" value="OPTIC ATROPHY 3 PROTEIN OPA3"/>
    <property type="match status" value="1"/>
</dbReference>
<dbReference type="PANTHER" id="PTHR12499:SF0">
    <property type="entry name" value="OPTIC ATROPHY 3 PROTEIN"/>
    <property type="match status" value="1"/>
</dbReference>
<protein>
    <submittedName>
        <fullName evidence="5">OPA3-like protein CG13603</fullName>
    </submittedName>
</protein>
<evidence type="ECO:0000256" key="3">
    <source>
        <dbReference type="SAM" id="Coils"/>
    </source>
</evidence>
<name>A0A0K0F0K6_STRVS</name>
<evidence type="ECO:0000313" key="5">
    <source>
        <dbReference type="WBParaSite" id="SVE_0232000.1"/>
    </source>
</evidence>
<dbReference type="WBParaSite" id="SVE_0232000.1">
    <property type="protein sequence ID" value="SVE_0232000.1"/>
    <property type="gene ID" value="SVE_0232000"/>
</dbReference>
<comment type="similarity">
    <text evidence="1">Belongs to the OPA3 family.</text>
</comment>
<reference evidence="4" key="1">
    <citation type="submission" date="2014-07" db="EMBL/GenBank/DDBJ databases">
        <authorList>
            <person name="Martin A.A"/>
            <person name="De Silva N."/>
        </authorList>
    </citation>
    <scope>NUCLEOTIDE SEQUENCE</scope>
</reference>
<organism evidence="4 5">
    <name type="scientific">Strongyloides venezuelensis</name>
    <name type="common">Threadworm</name>
    <dbReference type="NCBI Taxonomy" id="75913"/>
    <lineage>
        <taxon>Eukaryota</taxon>
        <taxon>Metazoa</taxon>
        <taxon>Ecdysozoa</taxon>
        <taxon>Nematoda</taxon>
        <taxon>Chromadorea</taxon>
        <taxon>Rhabditida</taxon>
        <taxon>Tylenchina</taxon>
        <taxon>Panagrolaimomorpha</taxon>
        <taxon>Strongyloidoidea</taxon>
        <taxon>Strongyloididae</taxon>
        <taxon>Strongyloides</taxon>
    </lineage>
</organism>
<feature type="coiled-coil region" evidence="3">
    <location>
        <begin position="115"/>
        <end position="142"/>
    </location>
</feature>
<evidence type="ECO:0000313" key="4">
    <source>
        <dbReference type="Proteomes" id="UP000035680"/>
    </source>
</evidence>
<dbReference type="AlphaFoldDB" id="A0A0K0F0K6"/>
<dbReference type="Proteomes" id="UP000035680">
    <property type="component" value="Unassembled WGS sequence"/>
</dbReference>
<dbReference type="GO" id="GO:0005739">
    <property type="term" value="C:mitochondrion"/>
    <property type="evidence" value="ECO:0007669"/>
    <property type="project" value="TreeGrafter"/>
</dbReference>
<dbReference type="InterPro" id="IPR010754">
    <property type="entry name" value="OPA3-like"/>
</dbReference>
<reference evidence="5" key="2">
    <citation type="submission" date="2015-08" db="UniProtKB">
        <authorList>
            <consortium name="WormBaseParasite"/>
        </authorList>
    </citation>
    <scope>IDENTIFICATION</scope>
</reference>
<evidence type="ECO:0000256" key="1">
    <source>
        <dbReference type="ARBA" id="ARBA00007584"/>
    </source>
</evidence>
<keyword evidence="4" id="KW-1185">Reference proteome</keyword>
<dbReference type="STRING" id="75913.A0A0K0F0K6"/>
<keyword evidence="2 3" id="KW-0175">Coiled coil</keyword>
<dbReference type="GO" id="GO:0019216">
    <property type="term" value="P:regulation of lipid metabolic process"/>
    <property type="evidence" value="ECO:0007669"/>
    <property type="project" value="TreeGrafter"/>
</dbReference>